<comment type="caution">
    <text evidence="2">The sequence shown here is derived from an EMBL/GenBank/DDBJ whole genome shotgun (WGS) entry which is preliminary data.</text>
</comment>
<dbReference type="EMBL" id="WHJG01000011">
    <property type="protein sequence ID" value="NHZ80280.1"/>
    <property type="molecule type" value="Genomic_DNA"/>
</dbReference>
<evidence type="ECO:0000313" key="3">
    <source>
        <dbReference type="Proteomes" id="UP000621455"/>
    </source>
</evidence>
<proteinExistence type="predicted"/>
<keyword evidence="3" id="KW-1185">Reference proteome</keyword>
<dbReference type="RefSeq" id="WP_167087229.1">
    <property type="nucleotide sequence ID" value="NZ_WHJG01000011.1"/>
</dbReference>
<keyword evidence="1" id="KW-0472">Membrane</keyword>
<evidence type="ECO:0000313" key="2">
    <source>
        <dbReference type="EMBL" id="NHZ80280.1"/>
    </source>
</evidence>
<reference evidence="2 3" key="1">
    <citation type="submission" date="2019-10" db="EMBL/GenBank/DDBJ databases">
        <title>Taxonomy of Antarctic Massilia spp.: description of Massilia rubra sp. nov., Massilia aquatica sp. nov., Massilia mucilaginosa sp. nov., Massilia frigida sp. nov. isolated from streams, lakes and regoliths.</title>
        <authorList>
            <person name="Holochova P."/>
            <person name="Sedlacek I."/>
            <person name="Kralova S."/>
            <person name="Maslanova I."/>
            <person name="Busse H.-J."/>
            <person name="Stankova E."/>
            <person name="Vrbovska V."/>
            <person name="Kovarovic V."/>
            <person name="Bartak M."/>
            <person name="Svec P."/>
            <person name="Pantucek R."/>
        </authorList>
    </citation>
    <scope>NUCLEOTIDE SEQUENCE [LARGE SCALE GENOMIC DNA]</scope>
    <source>
        <strain evidence="2 3">CCM 8695</strain>
    </source>
</reference>
<gene>
    <name evidence="2" type="ORF">F2P44_13495</name>
</gene>
<accession>A0ABX0N4K6</accession>
<feature type="transmembrane region" description="Helical" evidence="1">
    <location>
        <begin position="7"/>
        <end position="26"/>
    </location>
</feature>
<keyword evidence="1" id="KW-1133">Transmembrane helix</keyword>
<organism evidence="2 3">
    <name type="scientific">Massilia frigida</name>
    <dbReference type="NCBI Taxonomy" id="2609281"/>
    <lineage>
        <taxon>Bacteria</taxon>
        <taxon>Pseudomonadati</taxon>
        <taxon>Pseudomonadota</taxon>
        <taxon>Betaproteobacteria</taxon>
        <taxon>Burkholderiales</taxon>
        <taxon>Oxalobacteraceae</taxon>
        <taxon>Telluria group</taxon>
        <taxon>Massilia</taxon>
    </lineage>
</organism>
<dbReference type="Proteomes" id="UP000621455">
    <property type="component" value="Unassembled WGS sequence"/>
</dbReference>
<name>A0ABX0N4K6_9BURK</name>
<protein>
    <submittedName>
        <fullName evidence="2">Uncharacterized protein</fullName>
    </submittedName>
</protein>
<evidence type="ECO:0000256" key="1">
    <source>
        <dbReference type="SAM" id="Phobius"/>
    </source>
</evidence>
<keyword evidence="1" id="KW-0812">Transmembrane</keyword>
<sequence length="68" mass="8194">MAKKIRIVIYAVLMACGVYVVSYLYAQHARYWYPSHRTNEQHFVVFWGSGYLFKGEGKDEYYWVGFNW</sequence>